<feature type="region of interest" description="Disordered" evidence="1">
    <location>
        <begin position="59"/>
        <end position="112"/>
    </location>
</feature>
<keyword evidence="2" id="KW-0732">Signal</keyword>
<protein>
    <submittedName>
        <fullName evidence="3">Uncharacterized protein</fullName>
    </submittedName>
</protein>
<evidence type="ECO:0000313" key="4">
    <source>
        <dbReference type="Proteomes" id="UP000447434"/>
    </source>
</evidence>
<dbReference type="EMBL" id="WOCE01000019">
    <property type="protein sequence ID" value="KAE9593138.1"/>
    <property type="molecule type" value="Genomic_DNA"/>
</dbReference>
<proteinExistence type="predicted"/>
<dbReference type="AlphaFoldDB" id="A0A6A4P2I9"/>
<organism evidence="3 4">
    <name type="scientific">Lupinus albus</name>
    <name type="common">White lupine</name>
    <name type="synonym">Lupinus termis</name>
    <dbReference type="NCBI Taxonomy" id="3870"/>
    <lineage>
        <taxon>Eukaryota</taxon>
        <taxon>Viridiplantae</taxon>
        <taxon>Streptophyta</taxon>
        <taxon>Embryophyta</taxon>
        <taxon>Tracheophyta</taxon>
        <taxon>Spermatophyta</taxon>
        <taxon>Magnoliopsida</taxon>
        <taxon>eudicotyledons</taxon>
        <taxon>Gunneridae</taxon>
        <taxon>Pentapetalae</taxon>
        <taxon>rosids</taxon>
        <taxon>fabids</taxon>
        <taxon>Fabales</taxon>
        <taxon>Fabaceae</taxon>
        <taxon>Papilionoideae</taxon>
        <taxon>50 kb inversion clade</taxon>
        <taxon>genistoids sensu lato</taxon>
        <taxon>core genistoids</taxon>
        <taxon>Genisteae</taxon>
        <taxon>Lupinus</taxon>
    </lineage>
</organism>
<reference evidence="4" key="1">
    <citation type="journal article" date="2020" name="Nat. Commun.">
        <title>Genome sequence of the cluster root forming white lupin.</title>
        <authorList>
            <person name="Hufnagel B."/>
            <person name="Marques A."/>
            <person name="Soriano A."/>
            <person name="Marques L."/>
            <person name="Divol F."/>
            <person name="Doumas P."/>
            <person name="Sallet E."/>
            <person name="Mancinotti D."/>
            <person name="Carrere S."/>
            <person name="Marande W."/>
            <person name="Arribat S."/>
            <person name="Keller J."/>
            <person name="Huneau C."/>
            <person name="Blein T."/>
            <person name="Aime D."/>
            <person name="Laguerre M."/>
            <person name="Taylor J."/>
            <person name="Schubert V."/>
            <person name="Nelson M."/>
            <person name="Geu-Flores F."/>
            <person name="Crespi M."/>
            <person name="Gallardo-Guerrero K."/>
            <person name="Delaux P.-M."/>
            <person name="Salse J."/>
            <person name="Berges H."/>
            <person name="Guyot R."/>
            <person name="Gouzy J."/>
            <person name="Peret B."/>
        </authorList>
    </citation>
    <scope>NUCLEOTIDE SEQUENCE [LARGE SCALE GENOMIC DNA]</scope>
    <source>
        <strain evidence="4">cv. Amiga</strain>
    </source>
</reference>
<evidence type="ECO:0000256" key="2">
    <source>
        <dbReference type="SAM" id="SignalP"/>
    </source>
</evidence>
<feature type="compositionally biased region" description="Pro residues" evidence="1">
    <location>
        <begin position="65"/>
        <end position="99"/>
    </location>
</feature>
<name>A0A6A4P2I9_LUPAL</name>
<keyword evidence="4" id="KW-1185">Reference proteome</keyword>
<feature type="chain" id="PRO_5025376710" evidence="2">
    <location>
        <begin position="16"/>
        <end position="128"/>
    </location>
</feature>
<dbReference type="Proteomes" id="UP000447434">
    <property type="component" value="Chromosome 19"/>
</dbReference>
<feature type="signal peptide" evidence="2">
    <location>
        <begin position="1"/>
        <end position="15"/>
    </location>
</feature>
<sequence length="128" mass="14123">MSIIKLAFLWGVILASGVFKESYAMGPVVHFPCFTDKGCEQFYGTSRNVKCINKHCHNIADAPHSPHPTPPRSPSRPTHAAPPPRSTPQKKSPPPPRPRQPTHTLAKSISKHPKIEFGHLVLQLQSVP</sequence>
<evidence type="ECO:0000313" key="3">
    <source>
        <dbReference type="EMBL" id="KAE9593138.1"/>
    </source>
</evidence>
<comment type="caution">
    <text evidence="3">The sequence shown here is derived from an EMBL/GenBank/DDBJ whole genome shotgun (WGS) entry which is preliminary data.</text>
</comment>
<evidence type="ECO:0000256" key="1">
    <source>
        <dbReference type="SAM" id="MobiDB-lite"/>
    </source>
</evidence>
<accession>A0A6A4P2I9</accession>
<gene>
    <name evidence="3" type="ORF">Lalb_Chr19g0136601</name>
</gene>